<dbReference type="Gene3D" id="3.20.70.20">
    <property type="match status" value="1"/>
</dbReference>
<sequence>MFSDVFERNLTVGKIEETRDIYKSKYCRVSHEIDPKWHLKIQAQWQKWVDGGISKTINMPNYATFRDVRDAYLNAWYEGVKGVTVYRDMSKSEQVLYRKPSCEGDTCYL</sequence>
<feature type="domain" description="Ribonucleotide reductase large subunit C-terminal" evidence="5">
    <location>
        <begin position="16"/>
        <end position="86"/>
    </location>
</feature>
<keyword evidence="3" id="KW-0560">Oxidoreductase</keyword>
<keyword evidence="4" id="KW-0170">Cobalt</keyword>
<dbReference type="SUPFAM" id="SSF51998">
    <property type="entry name" value="PFL-like glycyl radical enzymes"/>
    <property type="match status" value="1"/>
</dbReference>
<name>A0A150IW17_9EURY</name>
<organism evidence="6 7">
    <name type="scientific">Candidatus Methanofastidiosum methylothiophilum</name>
    <dbReference type="NCBI Taxonomy" id="1705564"/>
    <lineage>
        <taxon>Archaea</taxon>
        <taxon>Methanobacteriati</taxon>
        <taxon>Methanobacteriota</taxon>
        <taxon>Stenosarchaea group</taxon>
        <taxon>Candidatus Methanofastidiosia</taxon>
        <taxon>Candidatus Methanofastidiosales</taxon>
        <taxon>Candidatus Methanofastidiosaceae</taxon>
        <taxon>Candidatus Methanofastidiosum</taxon>
    </lineage>
</organism>
<evidence type="ECO:0000256" key="1">
    <source>
        <dbReference type="ARBA" id="ARBA00001922"/>
    </source>
</evidence>
<dbReference type="GO" id="GO:0004748">
    <property type="term" value="F:ribonucleoside-diphosphate reductase activity, thioredoxin disulfide as acceptor"/>
    <property type="evidence" value="ECO:0007669"/>
    <property type="project" value="TreeGrafter"/>
</dbReference>
<dbReference type="EMBL" id="LNGD01000111">
    <property type="protein sequence ID" value="KYC49199.1"/>
    <property type="molecule type" value="Genomic_DNA"/>
</dbReference>
<dbReference type="InterPro" id="IPR050862">
    <property type="entry name" value="RdRp_reductase_class-2"/>
</dbReference>
<evidence type="ECO:0000256" key="3">
    <source>
        <dbReference type="ARBA" id="ARBA00023002"/>
    </source>
</evidence>
<evidence type="ECO:0000256" key="2">
    <source>
        <dbReference type="ARBA" id="ARBA00022628"/>
    </source>
</evidence>
<dbReference type="AlphaFoldDB" id="A0A150IW17"/>
<keyword evidence="2" id="KW-0846">Cobalamin</keyword>
<dbReference type="InterPro" id="IPR000788">
    <property type="entry name" value="RNR_lg_C"/>
</dbReference>
<dbReference type="GO" id="GO:0031419">
    <property type="term" value="F:cobalamin binding"/>
    <property type="evidence" value="ECO:0007669"/>
    <property type="project" value="UniProtKB-KW"/>
</dbReference>
<gene>
    <name evidence="6" type="ORF">AMQ74_01467</name>
</gene>
<evidence type="ECO:0000259" key="5">
    <source>
        <dbReference type="Pfam" id="PF02867"/>
    </source>
</evidence>
<dbReference type="Pfam" id="PF02867">
    <property type="entry name" value="Ribonuc_red_lgC"/>
    <property type="match status" value="1"/>
</dbReference>
<evidence type="ECO:0000256" key="4">
    <source>
        <dbReference type="ARBA" id="ARBA00023285"/>
    </source>
</evidence>
<accession>A0A150IW17</accession>
<dbReference type="PANTHER" id="PTHR43371">
    <property type="entry name" value="VITAMIN B12-DEPENDENT RIBONUCLEOTIDE REDUCTASE"/>
    <property type="match status" value="1"/>
</dbReference>
<proteinExistence type="predicted"/>
<evidence type="ECO:0000313" key="6">
    <source>
        <dbReference type="EMBL" id="KYC49199.1"/>
    </source>
</evidence>
<protein>
    <submittedName>
        <fullName evidence="6">Ribonucleotide-diphosphate reductase subunit alpha</fullName>
    </submittedName>
</protein>
<dbReference type="Proteomes" id="UP000075578">
    <property type="component" value="Unassembled WGS sequence"/>
</dbReference>
<reference evidence="6 7" key="1">
    <citation type="journal article" date="2016" name="ISME J.">
        <title>Chasing the elusive Euryarchaeota class WSA2: genomes reveal a uniquely fastidious methyl-reducing methanogen.</title>
        <authorList>
            <person name="Nobu M.K."/>
            <person name="Narihiro T."/>
            <person name="Kuroda K."/>
            <person name="Mei R."/>
            <person name="Liu W.T."/>
        </authorList>
    </citation>
    <scope>NUCLEOTIDE SEQUENCE [LARGE SCALE GENOMIC DNA]</scope>
    <source>
        <strain evidence="6">U1lsi0528_Bin089</strain>
    </source>
</reference>
<comment type="caution">
    <text evidence="6">The sequence shown here is derived from an EMBL/GenBank/DDBJ whole genome shotgun (WGS) entry which is preliminary data.</text>
</comment>
<comment type="cofactor">
    <cofactor evidence="1">
        <name>adenosylcob(III)alamin</name>
        <dbReference type="ChEBI" id="CHEBI:18408"/>
    </cofactor>
</comment>
<dbReference type="PANTHER" id="PTHR43371:SF1">
    <property type="entry name" value="RIBONUCLEOSIDE-DIPHOSPHATE REDUCTASE"/>
    <property type="match status" value="1"/>
</dbReference>
<evidence type="ECO:0000313" key="7">
    <source>
        <dbReference type="Proteomes" id="UP000075578"/>
    </source>
</evidence>